<keyword evidence="1" id="KW-0675">Receptor</keyword>
<proteinExistence type="predicted"/>
<dbReference type="SUPFAM" id="SSF56935">
    <property type="entry name" value="Porins"/>
    <property type="match status" value="1"/>
</dbReference>
<accession>A0A916YK24</accession>
<organism evidence="1 2">
    <name type="scientific">Croceicoccus pelagius</name>
    <dbReference type="NCBI Taxonomy" id="1703341"/>
    <lineage>
        <taxon>Bacteria</taxon>
        <taxon>Pseudomonadati</taxon>
        <taxon>Pseudomonadota</taxon>
        <taxon>Alphaproteobacteria</taxon>
        <taxon>Sphingomonadales</taxon>
        <taxon>Erythrobacteraceae</taxon>
        <taxon>Croceicoccus</taxon>
    </lineage>
</organism>
<keyword evidence="2" id="KW-1185">Reference proteome</keyword>
<evidence type="ECO:0000313" key="2">
    <source>
        <dbReference type="Proteomes" id="UP000598997"/>
    </source>
</evidence>
<reference evidence="1 2" key="1">
    <citation type="journal article" date="2014" name="Int. J. Syst. Evol. Microbiol.">
        <title>Complete genome sequence of Corynebacterium casei LMG S-19264T (=DSM 44701T), isolated from a smear-ripened cheese.</title>
        <authorList>
            <consortium name="US DOE Joint Genome Institute (JGI-PGF)"/>
            <person name="Walter F."/>
            <person name="Albersmeier A."/>
            <person name="Kalinowski J."/>
            <person name="Ruckert C."/>
        </authorList>
    </citation>
    <scope>NUCLEOTIDE SEQUENCE [LARGE SCALE GENOMIC DNA]</scope>
    <source>
        <strain evidence="1 2">CGMCC 1.15358</strain>
    </source>
</reference>
<evidence type="ECO:0000313" key="1">
    <source>
        <dbReference type="EMBL" id="GGD48063.1"/>
    </source>
</evidence>
<dbReference type="Proteomes" id="UP000598997">
    <property type="component" value="Unassembled WGS sequence"/>
</dbReference>
<sequence length="705" mass="75702">MAHAEDGARSDGGIDGDPIIVLGTRIVEPLADLPPEDVLDPDAVASYGAGTIGEVIDAIQDDYADAEPTILVDGRPIPDRGDIDGFPPEAIERVEILPQGSAVRVGGAPGERVYNVVLKPSVASVTATVSHRMATEGGFSDDDLEAVLTRVKGRDRLNLSLAFRDSSLLTESERDVDRTPVAGVDERPYRSLRPASRGIDMNATGSMRLLSWLDLQAAGRMNWARDDGLNGSAFAEPLTTRYRAQGGSLTTTLLATSGQWQGSAGLRVALRDTLFRFDNPETATATIGRFRSGSKSRDLGANVAINAPLVQLPAGLARLRTSLDVTQVRYDPRSTYANEYTRTDRNLALGLSLPVLAGPRFGRLTLDGDLGRNWLSGGERLERWSLAANWQVRPWIQFTASTGRAQMPVDPDLLTTRVYSIDNISVFDPVVDETVYATLIYGGNPELRTPRTTTRRFAVSAAPARKINLQLSTAFVQSTTHYQIGAVPPTGSSLIYAFPERFVRDASGRLITVDSRPVNFGAHKQETLQTSIAATIPLSGAKQGVAARPQLRLNASHSMALSDTITLQDGAPAVDLLEGGVIGVGGGRTRHTANGTIAVTKGTMGLQLDGYYTGVSLLSIGTVTERDRLRFGHKFTMNLRGFVGLGSIFETSDLAKKGRLSGVIANLTKARRLTSSQVGNVPEAYQLIYSDPIGRTVAVELRLAL</sequence>
<dbReference type="AlphaFoldDB" id="A0A916YK24"/>
<dbReference type="EMBL" id="BMIO01000007">
    <property type="protein sequence ID" value="GGD48063.1"/>
    <property type="molecule type" value="Genomic_DNA"/>
</dbReference>
<comment type="caution">
    <text evidence="1">The sequence shown here is derived from an EMBL/GenBank/DDBJ whole genome shotgun (WGS) entry which is preliminary data.</text>
</comment>
<protein>
    <submittedName>
        <fullName evidence="1">TonB-dependent receptor</fullName>
    </submittedName>
</protein>
<gene>
    <name evidence="1" type="ORF">GCM10010989_23020</name>
</gene>
<name>A0A916YK24_9SPHN</name>